<gene>
    <name evidence="1" type="ORF">BST43_25985</name>
</gene>
<proteinExistence type="predicted"/>
<dbReference type="EMBL" id="MVII01000060">
    <property type="protein sequence ID" value="ORB47473.1"/>
    <property type="molecule type" value="Genomic_DNA"/>
</dbReference>
<name>A0A1X0IIK2_9MYCO</name>
<evidence type="ECO:0000313" key="2">
    <source>
        <dbReference type="Proteomes" id="UP000192434"/>
    </source>
</evidence>
<evidence type="ECO:0000313" key="1">
    <source>
        <dbReference type="EMBL" id="ORB47473.1"/>
    </source>
</evidence>
<dbReference type="Proteomes" id="UP000192434">
    <property type="component" value="Unassembled WGS sequence"/>
</dbReference>
<dbReference type="OrthoDB" id="4746978at2"/>
<dbReference type="AlphaFoldDB" id="A0A1X0IIK2"/>
<reference evidence="1 2" key="1">
    <citation type="submission" date="2016-12" db="EMBL/GenBank/DDBJ databases">
        <title>The new phylogeny of genus Mycobacterium.</title>
        <authorList>
            <person name="Tortoli E."/>
            <person name="Trovato A."/>
            <person name="Cirillo D.M."/>
        </authorList>
    </citation>
    <scope>NUCLEOTIDE SEQUENCE [LARGE SCALE GENOMIC DNA]</scope>
    <source>
        <strain evidence="1 2">CCUG 66554</strain>
    </source>
</reference>
<organism evidence="1 2">
    <name type="scientific">Mycobacteroides saopaulense</name>
    <dbReference type="NCBI Taxonomy" id="1578165"/>
    <lineage>
        <taxon>Bacteria</taxon>
        <taxon>Bacillati</taxon>
        <taxon>Actinomycetota</taxon>
        <taxon>Actinomycetes</taxon>
        <taxon>Mycobacteriales</taxon>
        <taxon>Mycobacteriaceae</taxon>
        <taxon>Mycobacteroides</taxon>
    </lineage>
</organism>
<accession>A0A1X0IIK2</accession>
<protein>
    <submittedName>
        <fullName evidence="1">Uncharacterized protein</fullName>
    </submittedName>
</protein>
<sequence length="79" mass="8122">MPPTGAGQCDTGVVSQVAITHSKGACTDAKPTRKILNPGQKITQGMVTCAVGNGPLIACIDRFGSERGFVLQPSGSFVF</sequence>
<comment type="caution">
    <text evidence="1">The sequence shown here is derived from an EMBL/GenBank/DDBJ whole genome shotgun (WGS) entry which is preliminary data.</text>
</comment>